<comment type="caution">
    <text evidence="1">The sequence shown here is derived from an EMBL/GenBank/DDBJ whole genome shotgun (WGS) entry which is preliminary data.</text>
</comment>
<proteinExistence type="predicted"/>
<dbReference type="EMBL" id="CAAALY010005316">
    <property type="protein sequence ID" value="VEL09039.1"/>
    <property type="molecule type" value="Genomic_DNA"/>
</dbReference>
<dbReference type="Proteomes" id="UP000784294">
    <property type="component" value="Unassembled WGS sequence"/>
</dbReference>
<sequence length="86" mass="9412">MSVVLCVYVVSSESLVLLGLRQFPLDYLVKVCPVKICPVHPDMAVIHFLTVAPVYDGSEALSIVPLLPSADQTGNYFIQANLHENL</sequence>
<accession>A0A448WDH7</accession>
<organism evidence="1 2">
    <name type="scientific">Protopolystoma xenopodis</name>
    <dbReference type="NCBI Taxonomy" id="117903"/>
    <lineage>
        <taxon>Eukaryota</taxon>
        <taxon>Metazoa</taxon>
        <taxon>Spiralia</taxon>
        <taxon>Lophotrochozoa</taxon>
        <taxon>Platyhelminthes</taxon>
        <taxon>Monogenea</taxon>
        <taxon>Polyopisthocotylea</taxon>
        <taxon>Polystomatidea</taxon>
        <taxon>Polystomatidae</taxon>
        <taxon>Protopolystoma</taxon>
    </lineage>
</organism>
<evidence type="ECO:0000313" key="2">
    <source>
        <dbReference type="Proteomes" id="UP000784294"/>
    </source>
</evidence>
<gene>
    <name evidence="1" type="ORF">PXEA_LOCUS2479</name>
</gene>
<protein>
    <submittedName>
        <fullName evidence="1">Uncharacterized protein</fullName>
    </submittedName>
</protein>
<evidence type="ECO:0000313" key="1">
    <source>
        <dbReference type="EMBL" id="VEL09039.1"/>
    </source>
</evidence>
<reference evidence="1" key="1">
    <citation type="submission" date="2018-11" db="EMBL/GenBank/DDBJ databases">
        <authorList>
            <consortium name="Pathogen Informatics"/>
        </authorList>
    </citation>
    <scope>NUCLEOTIDE SEQUENCE</scope>
</reference>
<dbReference type="AlphaFoldDB" id="A0A448WDH7"/>
<keyword evidence="2" id="KW-1185">Reference proteome</keyword>
<name>A0A448WDH7_9PLAT</name>